<organism evidence="2 3">
    <name type="scientific">Penicillium frequentans</name>
    <dbReference type="NCBI Taxonomy" id="3151616"/>
    <lineage>
        <taxon>Eukaryota</taxon>
        <taxon>Fungi</taxon>
        <taxon>Dikarya</taxon>
        <taxon>Ascomycota</taxon>
        <taxon>Pezizomycotina</taxon>
        <taxon>Eurotiomycetes</taxon>
        <taxon>Eurotiomycetidae</taxon>
        <taxon>Eurotiales</taxon>
        <taxon>Aspergillaceae</taxon>
        <taxon>Penicillium</taxon>
    </lineage>
</organism>
<gene>
    <name evidence="2" type="ORF">N7494_011216</name>
</gene>
<evidence type="ECO:0000313" key="2">
    <source>
        <dbReference type="EMBL" id="KAJ5524566.1"/>
    </source>
</evidence>
<reference evidence="2 3" key="1">
    <citation type="journal article" date="2023" name="IMA Fungus">
        <title>Comparative genomic study of the Penicillium genus elucidates a diverse pangenome and 15 lateral gene transfer events.</title>
        <authorList>
            <person name="Petersen C."/>
            <person name="Sorensen T."/>
            <person name="Nielsen M.R."/>
            <person name="Sondergaard T.E."/>
            <person name="Sorensen J.L."/>
            <person name="Fitzpatrick D.A."/>
            <person name="Frisvad J.C."/>
            <person name="Nielsen K.L."/>
        </authorList>
    </citation>
    <scope>NUCLEOTIDE SEQUENCE [LARGE SCALE GENOMIC DNA]</scope>
    <source>
        <strain evidence="2 3">IBT 35679</strain>
    </source>
</reference>
<evidence type="ECO:0008006" key="4">
    <source>
        <dbReference type="Google" id="ProtNLM"/>
    </source>
</evidence>
<dbReference type="AlphaFoldDB" id="A0AAD6CJU0"/>
<dbReference type="InterPro" id="IPR039535">
    <property type="entry name" value="ASST-like"/>
</dbReference>
<protein>
    <recommendedName>
        <fullName evidence="4">ASST-domain-containing protein</fullName>
    </recommendedName>
</protein>
<proteinExistence type="predicted"/>
<dbReference type="PANTHER" id="PTHR35340">
    <property type="entry name" value="PQQ ENZYME REPEAT PROTEIN-RELATED"/>
    <property type="match status" value="1"/>
</dbReference>
<dbReference type="EMBL" id="JAQIZZ010000008">
    <property type="protein sequence ID" value="KAJ5524566.1"/>
    <property type="molecule type" value="Genomic_DNA"/>
</dbReference>
<dbReference type="InterPro" id="IPR053143">
    <property type="entry name" value="Arylsulfate_ST"/>
</dbReference>
<accession>A0AAD6CJU0</accession>
<evidence type="ECO:0000313" key="3">
    <source>
        <dbReference type="Proteomes" id="UP001220324"/>
    </source>
</evidence>
<feature type="chain" id="PRO_5042130647" description="ASST-domain-containing protein" evidence="1">
    <location>
        <begin position="18"/>
        <end position="518"/>
    </location>
</feature>
<dbReference type="Pfam" id="PF14269">
    <property type="entry name" value="Arylsulfotran_2"/>
    <property type="match status" value="1"/>
</dbReference>
<name>A0AAD6CJU0_9EURO</name>
<keyword evidence="1" id="KW-0732">Signal</keyword>
<comment type="caution">
    <text evidence="2">The sequence shown here is derived from an EMBL/GenBank/DDBJ whole genome shotgun (WGS) entry which is preliminary data.</text>
</comment>
<dbReference type="PANTHER" id="PTHR35340:SF6">
    <property type="entry name" value="ASST-DOMAIN-CONTAINING PROTEIN"/>
    <property type="match status" value="1"/>
</dbReference>
<keyword evidence="3" id="KW-1185">Reference proteome</keyword>
<evidence type="ECO:0000256" key="1">
    <source>
        <dbReference type="SAM" id="SignalP"/>
    </source>
</evidence>
<sequence>MARSLSLIYGLLSLALAEPGWPSTSFQTGEWQPPCLSLNKTGDTDPGYLFIGVRKYKQGGNAPTIFDNNGNMVWQGPHGENMDFKVQKLFGRDVITYWDAQPDIRVLGYGSTHVLDTSYQEIFTVTLNDDFRTASGKIFDSYIDGHEHYITPQNTMLVSAVNFTQTNTSHLRRGRPDMWVIDSLFYEIDIKTNQILFKWDALEHIPISKTRLDLKGGKNLTDAWDAYHINSVTPTRYGYLVNFRHIFSAFYINKNGSVRWELSGDSENGGDFESHNVKFEWQHDIRVYNESDESLVLSLMNNDAMENQDKGPSRGLVVYVDLVNKKAWRTHELTDPTDIVVSATQGSLQFLPYTETEHMLLGYGSIPKLKEYDADGNVVLRGQFGNNPFEANAYRIFKFPWRAHPHWDPVLVVNQTTEYTTDAYMSWNGATEYDNWAILSAPSKTSLLQEEKVLLVHERTGFETHVQLDNVNAKFIFAVAREGEKILAKSPIVEYSACFIPRGQKSLRGFEKDEWDYI</sequence>
<feature type="signal peptide" evidence="1">
    <location>
        <begin position="1"/>
        <end position="17"/>
    </location>
</feature>
<dbReference type="Proteomes" id="UP001220324">
    <property type="component" value="Unassembled WGS sequence"/>
</dbReference>